<dbReference type="PRINTS" id="PR00081">
    <property type="entry name" value="GDHRDH"/>
</dbReference>
<evidence type="ECO:0000313" key="5">
    <source>
        <dbReference type="Proteomes" id="UP000051922"/>
    </source>
</evidence>
<dbReference type="RefSeq" id="WP_054650635.1">
    <property type="nucleotide sequence ID" value="NZ_AZFJ01000061.1"/>
</dbReference>
<dbReference type="InterPro" id="IPR036291">
    <property type="entry name" value="NAD(P)-bd_dom_sf"/>
</dbReference>
<dbReference type="STRING" id="1423783.FC50_GL002113"/>
<dbReference type="FunFam" id="3.40.50.720:FF:000173">
    <property type="entry name" value="3-oxoacyl-[acyl-carrier protein] reductase"/>
    <property type="match status" value="1"/>
</dbReference>
<proteinExistence type="inferred from homology"/>
<dbReference type="SMART" id="SM00822">
    <property type="entry name" value="PKS_KR"/>
    <property type="match status" value="1"/>
</dbReference>
<reference evidence="4 5" key="1">
    <citation type="journal article" date="2015" name="Genome Announc.">
        <title>Expanding the biotechnology potential of lactobacilli through comparative genomics of 213 strains and associated genera.</title>
        <authorList>
            <person name="Sun Z."/>
            <person name="Harris H.M."/>
            <person name="McCann A."/>
            <person name="Guo C."/>
            <person name="Argimon S."/>
            <person name="Zhang W."/>
            <person name="Yang X."/>
            <person name="Jeffery I.B."/>
            <person name="Cooney J.C."/>
            <person name="Kagawa T.F."/>
            <person name="Liu W."/>
            <person name="Song Y."/>
            <person name="Salvetti E."/>
            <person name="Wrobel A."/>
            <person name="Rasinkangas P."/>
            <person name="Parkhill J."/>
            <person name="Rea M.C."/>
            <person name="O'Sullivan O."/>
            <person name="Ritari J."/>
            <person name="Douillard F.P."/>
            <person name="Paul Ross R."/>
            <person name="Yang R."/>
            <person name="Briner A.E."/>
            <person name="Felis G.E."/>
            <person name="de Vos W.M."/>
            <person name="Barrangou R."/>
            <person name="Klaenhammer T.R."/>
            <person name="Caufield P.W."/>
            <person name="Cui Y."/>
            <person name="Zhang H."/>
            <person name="O'Toole P.W."/>
        </authorList>
    </citation>
    <scope>NUCLEOTIDE SEQUENCE [LARGE SCALE GENOMIC DNA]</scope>
    <source>
        <strain evidence="4 5">DSM 15945</strain>
    </source>
</reference>
<protein>
    <submittedName>
        <fullName evidence="4">Dehydrogenase</fullName>
    </submittedName>
</protein>
<dbReference type="PATRIC" id="fig|1423783.4.peg.2167"/>
<dbReference type="Pfam" id="PF13561">
    <property type="entry name" value="adh_short_C2"/>
    <property type="match status" value="1"/>
</dbReference>
<organism evidence="4 5">
    <name type="scientific">Lacticaseibacillus pantheris DSM 15945 = JCM 12539 = NBRC 106106</name>
    <dbReference type="NCBI Taxonomy" id="1423783"/>
    <lineage>
        <taxon>Bacteria</taxon>
        <taxon>Bacillati</taxon>
        <taxon>Bacillota</taxon>
        <taxon>Bacilli</taxon>
        <taxon>Lactobacillales</taxon>
        <taxon>Lactobacillaceae</taxon>
        <taxon>Lacticaseibacillus</taxon>
    </lineage>
</organism>
<dbReference type="PRINTS" id="PR00080">
    <property type="entry name" value="SDRFAMILY"/>
</dbReference>
<dbReference type="PROSITE" id="PS00061">
    <property type="entry name" value="ADH_SHORT"/>
    <property type="match status" value="1"/>
</dbReference>
<gene>
    <name evidence="4" type="ORF">FC50_GL002113</name>
</gene>
<dbReference type="InterPro" id="IPR057326">
    <property type="entry name" value="KR_dom"/>
</dbReference>
<dbReference type="SUPFAM" id="SSF51735">
    <property type="entry name" value="NAD(P)-binding Rossmann-fold domains"/>
    <property type="match status" value="1"/>
</dbReference>
<evidence type="ECO:0000259" key="3">
    <source>
        <dbReference type="SMART" id="SM00822"/>
    </source>
</evidence>
<dbReference type="AlphaFoldDB" id="A0A0R1TT61"/>
<dbReference type="InterPro" id="IPR050259">
    <property type="entry name" value="SDR"/>
</dbReference>
<dbReference type="PANTHER" id="PTHR42879">
    <property type="entry name" value="3-OXOACYL-(ACYL-CARRIER-PROTEIN) REDUCTASE"/>
    <property type="match status" value="1"/>
</dbReference>
<dbReference type="Proteomes" id="UP000051922">
    <property type="component" value="Unassembled WGS sequence"/>
</dbReference>
<evidence type="ECO:0000256" key="2">
    <source>
        <dbReference type="ARBA" id="ARBA00023002"/>
    </source>
</evidence>
<dbReference type="PANTHER" id="PTHR42879:SF2">
    <property type="entry name" value="3-OXOACYL-[ACYL-CARRIER-PROTEIN] REDUCTASE FABG"/>
    <property type="match status" value="1"/>
</dbReference>
<dbReference type="NCBIfam" id="NF009466">
    <property type="entry name" value="PRK12826.1-2"/>
    <property type="match status" value="1"/>
</dbReference>
<dbReference type="InterPro" id="IPR002347">
    <property type="entry name" value="SDR_fam"/>
</dbReference>
<dbReference type="Gene3D" id="3.40.50.720">
    <property type="entry name" value="NAD(P)-binding Rossmann-like Domain"/>
    <property type="match status" value="1"/>
</dbReference>
<keyword evidence="5" id="KW-1185">Reference proteome</keyword>
<dbReference type="InterPro" id="IPR020904">
    <property type="entry name" value="Sc_DH/Rdtase_CS"/>
</dbReference>
<comment type="caution">
    <text evidence="4">The sequence shown here is derived from an EMBL/GenBank/DDBJ whole genome shotgun (WGS) entry which is preliminary data.</text>
</comment>
<sequence>METGVVLVTGGGRGIGRAIAERLARDGYTVAVTIRRALTDDVQTNFDALGIRTVRGDVTNADEAQQMVVDSCHPDEQLLALVNNAGITRDALLTRMKVDDFTAVLNTNLVGAFNMTKPALRVMQKQRHGSIIDISSVVGLVGNVGQANYAASKAGLIGLMKTTAKEGALRNVRCNAVAPGMVATQMTESLSAKVTQRLQDSIPLKRFAEPDEVADVVAFLLGNQYITGQVITVDGGLTL</sequence>
<name>A0A0R1TT61_9LACO</name>
<dbReference type="GO" id="GO:0016491">
    <property type="term" value="F:oxidoreductase activity"/>
    <property type="evidence" value="ECO:0007669"/>
    <property type="project" value="UniProtKB-KW"/>
</dbReference>
<accession>A0A0R1TT61</accession>
<feature type="domain" description="Ketoreductase" evidence="3">
    <location>
        <begin position="4"/>
        <end position="185"/>
    </location>
</feature>
<dbReference type="GO" id="GO:0032787">
    <property type="term" value="P:monocarboxylic acid metabolic process"/>
    <property type="evidence" value="ECO:0007669"/>
    <property type="project" value="UniProtKB-ARBA"/>
</dbReference>
<dbReference type="OrthoDB" id="9803333at2"/>
<evidence type="ECO:0000256" key="1">
    <source>
        <dbReference type="ARBA" id="ARBA00006484"/>
    </source>
</evidence>
<keyword evidence="2" id="KW-0560">Oxidoreductase</keyword>
<comment type="similarity">
    <text evidence="1">Belongs to the short-chain dehydrogenases/reductases (SDR) family.</text>
</comment>
<dbReference type="EMBL" id="AZFJ01000061">
    <property type="protein sequence ID" value="KRL84502.1"/>
    <property type="molecule type" value="Genomic_DNA"/>
</dbReference>
<evidence type="ECO:0000313" key="4">
    <source>
        <dbReference type="EMBL" id="KRL84502.1"/>
    </source>
</evidence>